<feature type="signal peptide" evidence="1">
    <location>
        <begin position="1"/>
        <end position="26"/>
    </location>
</feature>
<evidence type="ECO:0000313" key="5">
    <source>
        <dbReference type="WormBase" id="SRAE_2000044200"/>
    </source>
</evidence>
<reference evidence="4" key="2">
    <citation type="submission" date="2020-12" db="UniProtKB">
        <authorList>
            <consortium name="WormBaseParasite"/>
        </authorList>
    </citation>
    <scope>IDENTIFICATION</scope>
</reference>
<organism evidence="2">
    <name type="scientific">Strongyloides ratti</name>
    <name type="common">Parasitic roundworm</name>
    <dbReference type="NCBI Taxonomy" id="34506"/>
    <lineage>
        <taxon>Eukaryota</taxon>
        <taxon>Metazoa</taxon>
        <taxon>Ecdysozoa</taxon>
        <taxon>Nematoda</taxon>
        <taxon>Chromadorea</taxon>
        <taxon>Rhabditida</taxon>
        <taxon>Tylenchina</taxon>
        <taxon>Panagrolaimomorpha</taxon>
        <taxon>Strongyloidoidea</taxon>
        <taxon>Strongyloididae</taxon>
        <taxon>Strongyloides</taxon>
    </lineage>
</organism>
<protein>
    <submittedName>
        <fullName evidence="2 4">Uncharacterized protein</fullName>
    </submittedName>
</protein>
<name>A0A090L7K8_STRRB</name>
<evidence type="ECO:0000256" key="1">
    <source>
        <dbReference type="SAM" id="SignalP"/>
    </source>
</evidence>
<dbReference type="STRING" id="34506.A0A090L7K8"/>
<dbReference type="Proteomes" id="UP000035682">
    <property type="component" value="Unplaced"/>
</dbReference>
<keyword evidence="3" id="KW-1185">Reference proteome</keyword>
<keyword evidence="1" id="KW-0732">Signal</keyword>
<evidence type="ECO:0000313" key="3">
    <source>
        <dbReference type="Proteomes" id="UP000035682"/>
    </source>
</evidence>
<evidence type="ECO:0000313" key="4">
    <source>
        <dbReference type="WBParaSite" id="SRAE_2000044200.1"/>
    </source>
</evidence>
<dbReference type="OMA" id="TICKHWI"/>
<evidence type="ECO:0000313" key="2">
    <source>
        <dbReference type="EMBL" id="CEF65766.1"/>
    </source>
</evidence>
<dbReference type="AlphaFoldDB" id="A0A090L7K8"/>
<sequence length="93" mass="11026">MNYKIKEKAFQVILMLLLFIITQIVGQGYQEMMEPKPQGKIANMVNDCFNTICKHWIKECHWFCDNILNKEAHNRCLDCLGFRGRHCLQCFDL</sequence>
<gene>
    <name evidence="2 4 5" type="ORF">SRAE_2000044200</name>
</gene>
<dbReference type="GeneID" id="36378130"/>
<dbReference type="EMBL" id="LN609529">
    <property type="protein sequence ID" value="CEF65766.1"/>
    <property type="molecule type" value="Genomic_DNA"/>
</dbReference>
<dbReference type="CTD" id="36378130"/>
<accession>A0A090L7K8</accession>
<reference evidence="2 3" key="1">
    <citation type="submission" date="2014-09" db="EMBL/GenBank/DDBJ databases">
        <authorList>
            <person name="Martin A.A."/>
        </authorList>
    </citation>
    <scope>NUCLEOTIDE SEQUENCE</scope>
    <source>
        <strain evidence="3">ED321</strain>
        <strain evidence="2">ED321 Heterogonic</strain>
    </source>
</reference>
<dbReference type="WBParaSite" id="SRAE_2000044200.1">
    <property type="protein sequence ID" value="SRAE_2000044200.1"/>
    <property type="gene ID" value="WBGene00260636"/>
</dbReference>
<dbReference type="RefSeq" id="XP_024504966.1">
    <property type="nucleotide sequence ID" value="XM_024651272.1"/>
</dbReference>
<dbReference type="WormBase" id="SRAE_2000044200">
    <property type="protein sequence ID" value="SRP11486"/>
    <property type="gene ID" value="WBGene00260636"/>
</dbReference>
<dbReference type="OrthoDB" id="5848454at2759"/>
<feature type="chain" id="PRO_5015030500" evidence="1">
    <location>
        <begin position="27"/>
        <end position="93"/>
    </location>
</feature>
<proteinExistence type="predicted"/>